<dbReference type="Gene3D" id="3.40.30.10">
    <property type="entry name" value="Glutaredoxin"/>
    <property type="match status" value="1"/>
</dbReference>
<organism evidence="2 3">
    <name type="scientific">Exidia glandulosa HHB12029</name>
    <dbReference type="NCBI Taxonomy" id="1314781"/>
    <lineage>
        <taxon>Eukaryota</taxon>
        <taxon>Fungi</taxon>
        <taxon>Dikarya</taxon>
        <taxon>Basidiomycota</taxon>
        <taxon>Agaricomycotina</taxon>
        <taxon>Agaricomycetes</taxon>
        <taxon>Auriculariales</taxon>
        <taxon>Exidiaceae</taxon>
        <taxon>Exidia</taxon>
    </lineage>
</organism>
<protein>
    <recommendedName>
        <fullName evidence="1">GST N-terminal domain-containing protein</fullName>
    </recommendedName>
</protein>
<dbReference type="STRING" id="1314781.A0A165ZVX4"/>
<dbReference type="Pfam" id="PF13409">
    <property type="entry name" value="GST_N_2"/>
    <property type="match status" value="1"/>
</dbReference>
<evidence type="ECO:0000259" key="1">
    <source>
        <dbReference type="PROSITE" id="PS50404"/>
    </source>
</evidence>
<proteinExistence type="predicted"/>
<evidence type="ECO:0000313" key="2">
    <source>
        <dbReference type="EMBL" id="KZV86119.1"/>
    </source>
</evidence>
<dbReference type="OrthoDB" id="4951845at2759"/>
<keyword evidence="3" id="KW-1185">Reference proteome</keyword>
<name>A0A165ZVX4_EXIGL</name>
<sequence>MSTKTDITFYDTISNIEFKTVSLNTWRVRFILNYKKIPYTTVWLPYAQIATTIKALGAPPTSFMPDGRTRHTVPTIVDHTNGDKVVTDSWTIAQYLEAHFPDHEHALFPAGSLALQASFVKDTLDAMGPSGLVFSLAPLIIPHVKRHMDAPDVEYFEALWSPLFGGVPLDSLYTPETWKGIEGAFDALDKVYAASEGQGVFLGGTQLIYADFVVAAALVSVKFGVPGEDGWERVAKLNGGRWGRLFDAVQPYCQNDW</sequence>
<dbReference type="InterPro" id="IPR004045">
    <property type="entry name" value="Glutathione_S-Trfase_N"/>
</dbReference>
<accession>A0A165ZVX4</accession>
<dbReference type="Gene3D" id="1.20.1050.10">
    <property type="match status" value="1"/>
</dbReference>
<evidence type="ECO:0000313" key="3">
    <source>
        <dbReference type="Proteomes" id="UP000077266"/>
    </source>
</evidence>
<dbReference type="Proteomes" id="UP000077266">
    <property type="component" value="Unassembled WGS sequence"/>
</dbReference>
<dbReference type="AlphaFoldDB" id="A0A165ZVX4"/>
<dbReference type="PROSITE" id="PS50404">
    <property type="entry name" value="GST_NTER"/>
    <property type="match status" value="1"/>
</dbReference>
<dbReference type="Pfam" id="PF22041">
    <property type="entry name" value="GST_C_7"/>
    <property type="match status" value="1"/>
</dbReference>
<gene>
    <name evidence="2" type="ORF">EXIGLDRAFT_752980</name>
</gene>
<dbReference type="InParanoid" id="A0A165ZVX4"/>
<dbReference type="SUPFAM" id="SSF52833">
    <property type="entry name" value="Thioredoxin-like"/>
    <property type="match status" value="1"/>
</dbReference>
<reference evidence="2 3" key="1">
    <citation type="journal article" date="2016" name="Mol. Biol. Evol.">
        <title>Comparative Genomics of Early-Diverging Mushroom-Forming Fungi Provides Insights into the Origins of Lignocellulose Decay Capabilities.</title>
        <authorList>
            <person name="Nagy L.G."/>
            <person name="Riley R."/>
            <person name="Tritt A."/>
            <person name="Adam C."/>
            <person name="Daum C."/>
            <person name="Floudas D."/>
            <person name="Sun H."/>
            <person name="Yadav J.S."/>
            <person name="Pangilinan J."/>
            <person name="Larsson K.H."/>
            <person name="Matsuura K."/>
            <person name="Barry K."/>
            <person name="Labutti K."/>
            <person name="Kuo R."/>
            <person name="Ohm R.A."/>
            <person name="Bhattacharya S.S."/>
            <person name="Shirouzu T."/>
            <person name="Yoshinaga Y."/>
            <person name="Martin F.M."/>
            <person name="Grigoriev I.V."/>
            <person name="Hibbett D.S."/>
        </authorList>
    </citation>
    <scope>NUCLEOTIDE SEQUENCE [LARGE SCALE GENOMIC DNA]</scope>
    <source>
        <strain evidence="2 3">HHB12029</strain>
    </source>
</reference>
<feature type="domain" description="GST N-terminal" evidence="1">
    <location>
        <begin position="12"/>
        <end position="104"/>
    </location>
</feature>
<dbReference type="InterPro" id="IPR054416">
    <property type="entry name" value="GST_UstS-like_C"/>
</dbReference>
<dbReference type="InterPro" id="IPR036249">
    <property type="entry name" value="Thioredoxin-like_sf"/>
</dbReference>
<dbReference type="EMBL" id="KV426166">
    <property type="protein sequence ID" value="KZV86119.1"/>
    <property type="molecule type" value="Genomic_DNA"/>
</dbReference>